<dbReference type="SUPFAM" id="SSF51430">
    <property type="entry name" value="NAD(P)-linked oxidoreductase"/>
    <property type="match status" value="1"/>
</dbReference>
<dbReference type="Gene3D" id="3.20.20.100">
    <property type="entry name" value="NADP-dependent oxidoreductase domain"/>
    <property type="match status" value="1"/>
</dbReference>
<keyword evidence="3" id="KW-0560">Oxidoreductase</keyword>
<dbReference type="CDD" id="cd19071">
    <property type="entry name" value="AKR_AKR1-5-like"/>
    <property type="match status" value="1"/>
</dbReference>
<dbReference type="InterPro" id="IPR020471">
    <property type="entry name" value="AKR"/>
</dbReference>
<dbReference type="PROSITE" id="PS00798">
    <property type="entry name" value="ALDOKETO_REDUCTASE_1"/>
    <property type="match status" value="1"/>
</dbReference>
<dbReference type="Pfam" id="PF00248">
    <property type="entry name" value="Aldo_ket_red"/>
    <property type="match status" value="1"/>
</dbReference>
<evidence type="ECO:0000256" key="2">
    <source>
        <dbReference type="ARBA" id="ARBA00022857"/>
    </source>
</evidence>
<dbReference type="InterPro" id="IPR036812">
    <property type="entry name" value="NAD(P)_OxRdtase_dom_sf"/>
</dbReference>
<dbReference type="PANTHER" id="PTHR43827">
    <property type="entry name" value="2,5-DIKETO-D-GLUCONIC ACID REDUCTASE"/>
    <property type="match status" value="1"/>
</dbReference>
<reference evidence="8 9" key="1">
    <citation type="submission" date="2014-08" db="EMBL/GenBank/DDBJ databases">
        <title>Genome sequence of Tetragenococcus muriaticus.</title>
        <authorList>
            <person name="Chuea-nongthon C."/>
            <person name="Rodtong S."/>
            <person name="Yongsawatdigul J."/>
            <person name="Steele J.L."/>
            <person name="Liu X.-y."/>
            <person name="Speers J."/>
            <person name="Glasner J.D."/>
            <person name="Neeno-Eckwall E.C."/>
        </authorList>
    </citation>
    <scope>NUCLEOTIDE SEQUENCE [LARGE SCALE GENOMIC DNA]</scope>
    <source>
        <strain evidence="8 9">3MR10-3</strain>
    </source>
</reference>
<keyword evidence="2" id="KW-0521">NADP</keyword>
<feature type="active site" description="Proton donor" evidence="4">
    <location>
        <position position="57"/>
    </location>
</feature>
<feature type="binding site" evidence="5">
    <location>
        <position position="118"/>
    </location>
    <ligand>
        <name>substrate</name>
    </ligand>
</feature>
<evidence type="ECO:0000256" key="3">
    <source>
        <dbReference type="ARBA" id="ARBA00023002"/>
    </source>
</evidence>
<gene>
    <name evidence="8" type="ORF">TMU3MR103_1838</name>
</gene>
<dbReference type="RefSeq" id="WP_028790929.1">
    <property type="nucleotide sequence ID" value="NZ_JPVT01000200.1"/>
</dbReference>
<evidence type="ECO:0000256" key="5">
    <source>
        <dbReference type="PIRSR" id="PIRSR000097-2"/>
    </source>
</evidence>
<dbReference type="Proteomes" id="UP000029381">
    <property type="component" value="Unassembled WGS sequence"/>
</dbReference>
<dbReference type="GO" id="GO:0016616">
    <property type="term" value="F:oxidoreductase activity, acting on the CH-OH group of donors, NAD or NADP as acceptor"/>
    <property type="evidence" value="ECO:0007669"/>
    <property type="project" value="UniProtKB-ARBA"/>
</dbReference>
<dbReference type="PIRSF" id="PIRSF000097">
    <property type="entry name" value="AKR"/>
    <property type="match status" value="1"/>
</dbReference>
<sequence>METVTLNTGIQLPIIGSGTNTFGKVDGNYMGDINGDTSELLMAMDVGYRHFDTAISYRNESVVGKALQESKKERDQFFITSKIPGREEYYADENAVKKGVEQSLQALNTDYIDLYLIHHPWDNLEQMLSMWRVLESYVDKGTLKAIGVSNFNEEQLDYLIENGRIKPAVNQVESHPGKWNDEIINYSLEHQVIPEAWGPLTRVSDQAKEALNKIAEKYNKTWAQIILRYQIERGVVVIPKSHNKERQQQNLDVFNFELAEEDKQVISQQ</sequence>
<dbReference type="InterPro" id="IPR018170">
    <property type="entry name" value="Aldo/ket_reductase_CS"/>
</dbReference>
<name>A0A091BZ17_9ENTE</name>
<dbReference type="FunFam" id="3.20.20.100:FF:000002">
    <property type="entry name" value="2,5-diketo-D-gluconic acid reductase A"/>
    <property type="match status" value="1"/>
</dbReference>
<feature type="site" description="Lowers pKa of active site Tyr" evidence="6">
    <location>
        <position position="82"/>
    </location>
</feature>
<dbReference type="EMBL" id="JPVT01000200">
    <property type="protein sequence ID" value="KFN89715.1"/>
    <property type="molecule type" value="Genomic_DNA"/>
</dbReference>
<comment type="caution">
    <text evidence="8">The sequence shown here is derived from an EMBL/GenBank/DDBJ whole genome shotgun (WGS) entry which is preliminary data.</text>
</comment>
<dbReference type="AlphaFoldDB" id="A0A091BZ17"/>
<dbReference type="InterPro" id="IPR023210">
    <property type="entry name" value="NADP_OxRdtase_dom"/>
</dbReference>
<evidence type="ECO:0000256" key="6">
    <source>
        <dbReference type="PIRSR" id="PIRSR000097-3"/>
    </source>
</evidence>
<evidence type="ECO:0000256" key="4">
    <source>
        <dbReference type="PIRSR" id="PIRSR000097-1"/>
    </source>
</evidence>
<dbReference type="PANTHER" id="PTHR43827:SF3">
    <property type="entry name" value="NADP-DEPENDENT OXIDOREDUCTASE DOMAIN-CONTAINING PROTEIN"/>
    <property type="match status" value="1"/>
</dbReference>
<organism evidence="8 9">
    <name type="scientific">Tetragenococcus muriaticus 3MR10-3</name>
    <dbReference type="NCBI Taxonomy" id="1302648"/>
    <lineage>
        <taxon>Bacteria</taxon>
        <taxon>Bacillati</taxon>
        <taxon>Bacillota</taxon>
        <taxon>Bacilli</taxon>
        <taxon>Lactobacillales</taxon>
        <taxon>Enterococcaceae</taxon>
        <taxon>Tetragenococcus</taxon>
    </lineage>
</organism>
<accession>A0A091BZ17</accession>
<comment type="similarity">
    <text evidence="1">Belongs to the aldo/keto reductase family.</text>
</comment>
<dbReference type="PRINTS" id="PR00069">
    <property type="entry name" value="ALDKETRDTASE"/>
</dbReference>
<evidence type="ECO:0000313" key="9">
    <source>
        <dbReference type="Proteomes" id="UP000029381"/>
    </source>
</evidence>
<proteinExistence type="inferred from homology"/>
<feature type="domain" description="NADP-dependent oxidoreductase" evidence="7">
    <location>
        <begin position="15"/>
        <end position="264"/>
    </location>
</feature>
<dbReference type="PATRIC" id="fig|1302648.3.peg.1799"/>
<keyword evidence="9" id="KW-1185">Reference proteome</keyword>
<evidence type="ECO:0000313" key="8">
    <source>
        <dbReference type="EMBL" id="KFN89715.1"/>
    </source>
</evidence>
<protein>
    <submittedName>
        <fullName evidence="8">Aldo-keto reductase family oxidoreductase</fullName>
    </submittedName>
</protein>
<evidence type="ECO:0000259" key="7">
    <source>
        <dbReference type="Pfam" id="PF00248"/>
    </source>
</evidence>
<dbReference type="PROSITE" id="PS00063">
    <property type="entry name" value="ALDOKETO_REDUCTASE_3"/>
    <property type="match status" value="1"/>
</dbReference>
<evidence type="ECO:0000256" key="1">
    <source>
        <dbReference type="ARBA" id="ARBA00007905"/>
    </source>
</evidence>